<sequence length="113" mass="12570">MLHQNQPDMDRHTTRELQQAKNETKIRQQLKTVEMPSGAISRGFTPPWNSSQGKKNRNCYFLTVHALLVVHWYIVIGGNAGQSWTSLAPTSSVVPLGEALVLAVVVRADNDFA</sequence>
<proteinExistence type="predicted"/>
<evidence type="ECO:0000256" key="2">
    <source>
        <dbReference type="SAM" id="Phobius"/>
    </source>
</evidence>
<reference evidence="3" key="1">
    <citation type="submission" date="2023-05" db="EMBL/GenBank/DDBJ databases">
        <title>Nepenthes gracilis genome sequencing.</title>
        <authorList>
            <person name="Fukushima K."/>
        </authorList>
    </citation>
    <scope>NUCLEOTIDE SEQUENCE</scope>
    <source>
        <strain evidence="3">SING2019-196</strain>
    </source>
</reference>
<protein>
    <submittedName>
        <fullName evidence="3">Uncharacterized protein</fullName>
    </submittedName>
</protein>
<evidence type="ECO:0000313" key="4">
    <source>
        <dbReference type="Proteomes" id="UP001279734"/>
    </source>
</evidence>
<keyword evidence="2" id="KW-0472">Membrane</keyword>
<feature type="transmembrane region" description="Helical" evidence="2">
    <location>
        <begin position="59"/>
        <end position="76"/>
    </location>
</feature>
<organism evidence="3 4">
    <name type="scientific">Nepenthes gracilis</name>
    <name type="common">Slender pitcher plant</name>
    <dbReference type="NCBI Taxonomy" id="150966"/>
    <lineage>
        <taxon>Eukaryota</taxon>
        <taxon>Viridiplantae</taxon>
        <taxon>Streptophyta</taxon>
        <taxon>Embryophyta</taxon>
        <taxon>Tracheophyta</taxon>
        <taxon>Spermatophyta</taxon>
        <taxon>Magnoliopsida</taxon>
        <taxon>eudicotyledons</taxon>
        <taxon>Gunneridae</taxon>
        <taxon>Pentapetalae</taxon>
        <taxon>Caryophyllales</taxon>
        <taxon>Nepenthaceae</taxon>
        <taxon>Nepenthes</taxon>
    </lineage>
</organism>
<dbReference type="Proteomes" id="UP001279734">
    <property type="component" value="Unassembled WGS sequence"/>
</dbReference>
<dbReference type="AlphaFoldDB" id="A0AAD3TEQ7"/>
<feature type="region of interest" description="Disordered" evidence="1">
    <location>
        <begin position="1"/>
        <end position="25"/>
    </location>
</feature>
<comment type="caution">
    <text evidence="3">The sequence shown here is derived from an EMBL/GenBank/DDBJ whole genome shotgun (WGS) entry which is preliminary data.</text>
</comment>
<name>A0AAD3TEQ7_NEPGR</name>
<gene>
    <name evidence="3" type="ORF">Nepgr_029662</name>
</gene>
<feature type="compositionally biased region" description="Polar residues" evidence="1">
    <location>
        <begin position="16"/>
        <end position="25"/>
    </location>
</feature>
<keyword evidence="2" id="KW-0812">Transmembrane</keyword>
<evidence type="ECO:0000313" key="3">
    <source>
        <dbReference type="EMBL" id="GMH27819.1"/>
    </source>
</evidence>
<keyword evidence="4" id="KW-1185">Reference proteome</keyword>
<keyword evidence="2" id="KW-1133">Transmembrane helix</keyword>
<evidence type="ECO:0000256" key="1">
    <source>
        <dbReference type="SAM" id="MobiDB-lite"/>
    </source>
</evidence>
<dbReference type="EMBL" id="BSYO01000033">
    <property type="protein sequence ID" value="GMH27819.1"/>
    <property type="molecule type" value="Genomic_DNA"/>
</dbReference>
<accession>A0AAD3TEQ7</accession>